<feature type="region of interest" description="Disordered" evidence="1">
    <location>
        <begin position="19"/>
        <end position="41"/>
    </location>
</feature>
<protein>
    <submittedName>
        <fullName evidence="2">Uncharacterized protein</fullName>
    </submittedName>
</protein>
<dbReference type="EMBL" id="JROM01000016">
    <property type="protein sequence ID" value="KHE74960.1"/>
    <property type="molecule type" value="Genomic_DNA"/>
</dbReference>
<dbReference type="AlphaFoldDB" id="A0A0B0DE04"/>
<comment type="caution">
    <text evidence="2">The sequence shown here is derived from an EMBL/GenBank/DDBJ whole genome shotgun (WGS) entry which is preliminary data.</text>
</comment>
<name>A0A0B0DE04_9MICC</name>
<proteinExistence type="predicted"/>
<sequence>MLADRGMVTLSIHVTKALQGRSRPYQRSTTTGPALGDNTPQIIGDWGKRSCRAPTGQHPSILLGERARKKVTGALLPTVAAATIERG</sequence>
<evidence type="ECO:0000313" key="2">
    <source>
        <dbReference type="EMBL" id="KHE74960.1"/>
    </source>
</evidence>
<reference evidence="2 3" key="1">
    <citation type="submission" date="2014-09" db="EMBL/GenBank/DDBJ databases">
        <title>High-quality draft genome sequence of Kocuria marina SO9-6, an actinobacterium isolated from a copper mine.</title>
        <authorList>
            <person name="Castro D.B."/>
            <person name="Pereira L.B."/>
            <person name="Silva M.V."/>
            <person name="Silva B.P."/>
            <person name="Zanardi B.R."/>
            <person name="Carlos C."/>
            <person name="Belgini D.R."/>
            <person name="Limache E.G."/>
            <person name="Lacerda G.V."/>
            <person name="Nery M.B."/>
            <person name="Gomes M.B."/>
            <person name="Souza S."/>
            <person name="Silva T.M."/>
            <person name="Rodrigues V.D."/>
            <person name="Paulino L.C."/>
            <person name="Vicentini R."/>
            <person name="Ferraz L.F."/>
            <person name="Ottoboni L.M."/>
        </authorList>
    </citation>
    <scope>NUCLEOTIDE SEQUENCE [LARGE SCALE GENOMIC DNA]</scope>
    <source>
        <strain evidence="2 3">SO9-6</strain>
    </source>
</reference>
<organism evidence="2 3">
    <name type="scientific">Kocuria marina</name>
    <dbReference type="NCBI Taxonomy" id="223184"/>
    <lineage>
        <taxon>Bacteria</taxon>
        <taxon>Bacillati</taxon>
        <taxon>Actinomycetota</taxon>
        <taxon>Actinomycetes</taxon>
        <taxon>Micrococcales</taxon>
        <taxon>Micrococcaceae</taxon>
        <taxon>Kocuria</taxon>
    </lineage>
</organism>
<evidence type="ECO:0000313" key="3">
    <source>
        <dbReference type="Proteomes" id="UP000030664"/>
    </source>
</evidence>
<dbReference type="Proteomes" id="UP000030664">
    <property type="component" value="Unassembled WGS sequence"/>
</dbReference>
<accession>A0A0B0DE04</accession>
<evidence type="ECO:0000256" key="1">
    <source>
        <dbReference type="SAM" id="MobiDB-lite"/>
    </source>
</evidence>
<gene>
    <name evidence="2" type="ORF">AS25_03980</name>
</gene>